<name>A0A1J5TN38_9ZZZZ</name>
<organism evidence="3">
    <name type="scientific">mine drainage metagenome</name>
    <dbReference type="NCBI Taxonomy" id="410659"/>
    <lineage>
        <taxon>unclassified sequences</taxon>
        <taxon>metagenomes</taxon>
        <taxon>ecological metagenomes</taxon>
    </lineage>
</organism>
<keyword evidence="1" id="KW-0472">Membrane</keyword>
<comment type="caution">
    <text evidence="3">The sequence shown here is derived from an EMBL/GenBank/DDBJ whole genome shotgun (WGS) entry which is preliminary data.</text>
</comment>
<keyword evidence="1" id="KW-1133">Transmembrane helix</keyword>
<dbReference type="Pfam" id="PF04280">
    <property type="entry name" value="Tim44"/>
    <property type="match status" value="1"/>
</dbReference>
<proteinExistence type="predicted"/>
<reference evidence="3" key="1">
    <citation type="submission" date="2016-10" db="EMBL/GenBank/DDBJ databases">
        <title>Sequence of Gallionella enrichment culture.</title>
        <authorList>
            <person name="Poehlein A."/>
            <person name="Muehling M."/>
            <person name="Daniel R."/>
        </authorList>
    </citation>
    <scope>NUCLEOTIDE SEQUENCE</scope>
</reference>
<dbReference type="SUPFAM" id="SSF54427">
    <property type="entry name" value="NTF2-like"/>
    <property type="match status" value="1"/>
</dbReference>
<dbReference type="SMART" id="SM00978">
    <property type="entry name" value="Tim44"/>
    <property type="match status" value="1"/>
</dbReference>
<protein>
    <submittedName>
        <fullName evidence="3">Tim44-like domain protein</fullName>
    </submittedName>
</protein>
<evidence type="ECO:0000259" key="2">
    <source>
        <dbReference type="SMART" id="SM00978"/>
    </source>
</evidence>
<dbReference type="PANTHER" id="PTHR41542">
    <property type="entry name" value="BLL5807 PROTEIN"/>
    <property type="match status" value="1"/>
</dbReference>
<dbReference type="InterPro" id="IPR032710">
    <property type="entry name" value="NTF2-like_dom_sf"/>
</dbReference>
<dbReference type="PANTHER" id="PTHR41542:SF1">
    <property type="entry name" value="BLL5807 PROTEIN"/>
    <property type="match status" value="1"/>
</dbReference>
<dbReference type="Gene3D" id="3.10.450.240">
    <property type="match status" value="1"/>
</dbReference>
<evidence type="ECO:0000256" key="1">
    <source>
        <dbReference type="SAM" id="Phobius"/>
    </source>
</evidence>
<gene>
    <name evidence="3" type="ORF">GALL_18420</name>
</gene>
<feature type="transmembrane region" description="Helical" evidence="1">
    <location>
        <begin position="81"/>
        <end position="102"/>
    </location>
</feature>
<evidence type="ECO:0000313" key="3">
    <source>
        <dbReference type="EMBL" id="OIR17624.1"/>
    </source>
</evidence>
<dbReference type="AlphaFoldDB" id="A0A1J5TN38"/>
<feature type="domain" description="Tim44-like" evidence="2">
    <location>
        <begin position="133"/>
        <end position="264"/>
    </location>
</feature>
<dbReference type="EMBL" id="MLJW01000004">
    <property type="protein sequence ID" value="OIR17624.1"/>
    <property type="molecule type" value="Genomic_DNA"/>
</dbReference>
<dbReference type="InterPro" id="IPR007379">
    <property type="entry name" value="Tim44-like_dom"/>
</dbReference>
<keyword evidence="1" id="KW-0812">Transmembrane</keyword>
<accession>A0A1J5TN38</accession>
<sequence>MKRFLILLTIALTCLSLFSSIAEARRFGGGNSFGKQRTMPAQRVQRAPDAAPAQNRNKWLGPLAGLAIGAGLASMFAGNGIGGLGSVLPLLLLAGLVMFLIAKFKQSQQPNMQYVGGAAPYNASAPMSQSIYSESAIPVMNSIPQGFPIDSFLRNAKASFIRLQAANDRKDINDVREYTTPEIFAEISMQMQERGNVVQRTDVIAIDAELLEVANEGDFTIASVRFTGQLRENDGMPEFVDEIWHVQKNLHQENAPWLLAGIQQKDIH</sequence>